<feature type="compositionally biased region" description="Acidic residues" evidence="1">
    <location>
        <begin position="31"/>
        <end position="44"/>
    </location>
</feature>
<protein>
    <submittedName>
        <fullName evidence="2">Uncharacterized protein</fullName>
    </submittedName>
</protein>
<dbReference type="AlphaFoldDB" id="A0A1L9RNT2"/>
<dbReference type="VEuPathDB" id="FungiDB:ASPWEDRAFT_38207"/>
<dbReference type="Proteomes" id="UP000184383">
    <property type="component" value="Unassembled WGS sequence"/>
</dbReference>
<dbReference type="RefSeq" id="XP_040690276.1">
    <property type="nucleotide sequence ID" value="XM_040834844.1"/>
</dbReference>
<evidence type="ECO:0000313" key="3">
    <source>
        <dbReference type="Proteomes" id="UP000184383"/>
    </source>
</evidence>
<name>A0A1L9RNT2_ASPWE</name>
<reference evidence="3" key="1">
    <citation type="journal article" date="2017" name="Genome Biol.">
        <title>Comparative genomics reveals high biological diversity and specific adaptations in the industrially and medically important fungal genus Aspergillus.</title>
        <authorList>
            <person name="de Vries R.P."/>
            <person name="Riley R."/>
            <person name="Wiebenga A."/>
            <person name="Aguilar-Osorio G."/>
            <person name="Amillis S."/>
            <person name="Uchima C.A."/>
            <person name="Anderluh G."/>
            <person name="Asadollahi M."/>
            <person name="Askin M."/>
            <person name="Barry K."/>
            <person name="Battaglia E."/>
            <person name="Bayram O."/>
            <person name="Benocci T."/>
            <person name="Braus-Stromeyer S.A."/>
            <person name="Caldana C."/>
            <person name="Canovas D."/>
            <person name="Cerqueira G.C."/>
            <person name="Chen F."/>
            <person name="Chen W."/>
            <person name="Choi C."/>
            <person name="Clum A."/>
            <person name="Dos Santos R.A."/>
            <person name="Damasio A.R."/>
            <person name="Diallinas G."/>
            <person name="Emri T."/>
            <person name="Fekete E."/>
            <person name="Flipphi M."/>
            <person name="Freyberg S."/>
            <person name="Gallo A."/>
            <person name="Gournas C."/>
            <person name="Habgood R."/>
            <person name="Hainaut M."/>
            <person name="Harispe M.L."/>
            <person name="Henrissat B."/>
            <person name="Hilden K.S."/>
            <person name="Hope R."/>
            <person name="Hossain A."/>
            <person name="Karabika E."/>
            <person name="Karaffa L."/>
            <person name="Karanyi Z."/>
            <person name="Krasevec N."/>
            <person name="Kuo A."/>
            <person name="Kusch H."/>
            <person name="LaButti K."/>
            <person name="Lagendijk E.L."/>
            <person name="Lapidus A."/>
            <person name="Levasseur A."/>
            <person name="Lindquist E."/>
            <person name="Lipzen A."/>
            <person name="Logrieco A.F."/>
            <person name="MacCabe A."/>
            <person name="Maekelae M.R."/>
            <person name="Malavazi I."/>
            <person name="Melin P."/>
            <person name="Meyer V."/>
            <person name="Mielnichuk N."/>
            <person name="Miskei M."/>
            <person name="Molnar A.P."/>
            <person name="Mule G."/>
            <person name="Ngan C.Y."/>
            <person name="Orejas M."/>
            <person name="Orosz E."/>
            <person name="Ouedraogo J.P."/>
            <person name="Overkamp K.M."/>
            <person name="Park H.-S."/>
            <person name="Perrone G."/>
            <person name="Piumi F."/>
            <person name="Punt P.J."/>
            <person name="Ram A.F."/>
            <person name="Ramon A."/>
            <person name="Rauscher S."/>
            <person name="Record E."/>
            <person name="Riano-Pachon D.M."/>
            <person name="Robert V."/>
            <person name="Roehrig J."/>
            <person name="Ruller R."/>
            <person name="Salamov A."/>
            <person name="Salih N.S."/>
            <person name="Samson R.A."/>
            <person name="Sandor E."/>
            <person name="Sanguinetti M."/>
            <person name="Schuetze T."/>
            <person name="Sepcic K."/>
            <person name="Shelest E."/>
            <person name="Sherlock G."/>
            <person name="Sophianopoulou V."/>
            <person name="Squina F.M."/>
            <person name="Sun H."/>
            <person name="Susca A."/>
            <person name="Todd R.B."/>
            <person name="Tsang A."/>
            <person name="Unkles S.E."/>
            <person name="van de Wiele N."/>
            <person name="van Rossen-Uffink D."/>
            <person name="Oliveira J.V."/>
            <person name="Vesth T.C."/>
            <person name="Visser J."/>
            <person name="Yu J.-H."/>
            <person name="Zhou M."/>
            <person name="Andersen M.R."/>
            <person name="Archer D.B."/>
            <person name="Baker S.E."/>
            <person name="Benoit I."/>
            <person name="Brakhage A.A."/>
            <person name="Braus G.H."/>
            <person name="Fischer R."/>
            <person name="Frisvad J.C."/>
            <person name="Goldman G.H."/>
            <person name="Houbraken J."/>
            <person name="Oakley B."/>
            <person name="Pocsi I."/>
            <person name="Scazzocchio C."/>
            <person name="Seiboth B."/>
            <person name="vanKuyk P.A."/>
            <person name="Wortman J."/>
            <person name="Dyer P.S."/>
            <person name="Grigoriev I.V."/>
        </authorList>
    </citation>
    <scope>NUCLEOTIDE SEQUENCE [LARGE SCALE GENOMIC DNA]</scope>
    <source>
        <strain evidence="3">DTO 134E9</strain>
    </source>
</reference>
<accession>A0A1L9RNT2</accession>
<gene>
    <name evidence="2" type="ORF">ASPWEDRAFT_38207</name>
</gene>
<evidence type="ECO:0000313" key="2">
    <source>
        <dbReference type="EMBL" id="OJJ36600.1"/>
    </source>
</evidence>
<keyword evidence="3" id="KW-1185">Reference proteome</keyword>
<dbReference type="EMBL" id="KV878211">
    <property type="protein sequence ID" value="OJJ36600.1"/>
    <property type="molecule type" value="Genomic_DNA"/>
</dbReference>
<organism evidence="2 3">
    <name type="scientific">Aspergillus wentii DTO 134E9</name>
    <dbReference type="NCBI Taxonomy" id="1073089"/>
    <lineage>
        <taxon>Eukaryota</taxon>
        <taxon>Fungi</taxon>
        <taxon>Dikarya</taxon>
        <taxon>Ascomycota</taxon>
        <taxon>Pezizomycotina</taxon>
        <taxon>Eurotiomycetes</taxon>
        <taxon>Eurotiomycetidae</taxon>
        <taxon>Eurotiales</taxon>
        <taxon>Aspergillaceae</taxon>
        <taxon>Aspergillus</taxon>
        <taxon>Aspergillus subgen. Cremei</taxon>
    </lineage>
</organism>
<sequence length="99" mass="11425">MRCRTTAITIETDWCPRQEDRRGMWMEEDEAMEREMEEEEEDLELASSRRENSVESVLSESALVSLFLLPLFLGGTNNQESVNHGWSCGSPTVLQHRYG</sequence>
<dbReference type="GeneID" id="63750692"/>
<evidence type="ECO:0000256" key="1">
    <source>
        <dbReference type="SAM" id="MobiDB-lite"/>
    </source>
</evidence>
<feature type="region of interest" description="Disordered" evidence="1">
    <location>
        <begin position="31"/>
        <end position="50"/>
    </location>
</feature>
<proteinExistence type="predicted"/>